<keyword evidence="4" id="KW-1185">Reference proteome</keyword>
<sequence length="66" mass="7462">VPGTPRAGGLLGDRRRPRPQSQRGSWCPEIRCLYSSDLGWIMWGLVLVQVLFLILFLVLVLVPVLF</sequence>
<name>A0AAV7L5V4_PLEWA</name>
<evidence type="ECO:0000313" key="3">
    <source>
        <dbReference type="EMBL" id="KAJ1084723.1"/>
    </source>
</evidence>
<feature type="region of interest" description="Disordered" evidence="1">
    <location>
        <begin position="1"/>
        <end position="25"/>
    </location>
</feature>
<protein>
    <submittedName>
        <fullName evidence="3">Uncharacterized protein</fullName>
    </submittedName>
</protein>
<evidence type="ECO:0000313" key="4">
    <source>
        <dbReference type="Proteomes" id="UP001066276"/>
    </source>
</evidence>
<feature type="non-terminal residue" evidence="3">
    <location>
        <position position="66"/>
    </location>
</feature>
<evidence type="ECO:0000256" key="2">
    <source>
        <dbReference type="SAM" id="Phobius"/>
    </source>
</evidence>
<feature type="transmembrane region" description="Helical" evidence="2">
    <location>
        <begin position="40"/>
        <end position="65"/>
    </location>
</feature>
<gene>
    <name evidence="3" type="ORF">NDU88_004869</name>
</gene>
<keyword evidence="2" id="KW-0812">Transmembrane</keyword>
<keyword evidence="2" id="KW-1133">Transmembrane helix</keyword>
<evidence type="ECO:0000256" key="1">
    <source>
        <dbReference type="SAM" id="MobiDB-lite"/>
    </source>
</evidence>
<reference evidence="3" key="1">
    <citation type="journal article" date="2022" name="bioRxiv">
        <title>Sequencing and chromosome-scale assembly of the giantPleurodeles waltlgenome.</title>
        <authorList>
            <person name="Brown T."/>
            <person name="Elewa A."/>
            <person name="Iarovenko S."/>
            <person name="Subramanian E."/>
            <person name="Araus A.J."/>
            <person name="Petzold A."/>
            <person name="Susuki M."/>
            <person name="Suzuki K.-i.T."/>
            <person name="Hayashi T."/>
            <person name="Toyoda A."/>
            <person name="Oliveira C."/>
            <person name="Osipova E."/>
            <person name="Leigh N.D."/>
            <person name="Simon A."/>
            <person name="Yun M.H."/>
        </authorList>
    </citation>
    <scope>NUCLEOTIDE SEQUENCE</scope>
    <source>
        <strain evidence="3">20211129_DDA</strain>
        <tissue evidence="3">Liver</tissue>
    </source>
</reference>
<dbReference type="EMBL" id="JANPWB010000016">
    <property type="protein sequence ID" value="KAJ1084723.1"/>
    <property type="molecule type" value="Genomic_DNA"/>
</dbReference>
<dbReference type="AlphaFoldDB" id="A0AAV7L5V4"/>
<organism evidence="3 4">
    <name type="scientific">Pleurodeles waltl</name>
    <name type="common">Iberian ribbed newt</name>
    <dbReference type="NCBI Taxonomy" id="8319"/>
    <lineage>
        <taxon>Eukaryota</taxon>
        <taxon>Metazoa</taxon>
        <taxon>Chordata</taxon>
        <taxon>Craniata</taxon>
        <taxon>Vertebrata</taxon>
        <taxon>Euteleostomi</taxon>
        <taxon>Amphibia</taxon>
        <taxon>Batrachia</taxon>
        <taxon>Caudata</taxon>
        <taxon>Salamandroidea</taxon>
        <taxon>Salamandridae</taxon>
        <taxon>Pleurodelinae</taxon>
        <taxon>Pleurodeles</taxon>
    </lineage>
</organism>
<proteinExistence type="predicted"/>
<keyword evidence="2" id="KW-0472">Membrane</keyword>
<feature type="non-terminal residue" evidence="3">
    <location>
        <position position="1"/>
    </location>
</feature>
<accession>A0AAV7L5V4</accession>
<dbReference type="Proteomes" id="UP001066276">
    <property type="component" value="Chromosome 12"/>
</dbReference>
<comment type="caution">
    <text evidence="3">The sequence shown here is derived from an EMBL/GenBank/DDBJ whole genome shotgun (WGS) entry which is preliminary data.</text>
</comment>